<reference evidence="3" key="2">
    <citation type="submission" date="2020-07" db="EMBL/GenBank/DDBJ databases">
        <authorList>
            <person name="Lood C."/>
            <person name="Girard L."/>
        </authorList>
    </citation>
    <scope>NUCLEOTIDE SEQUENCE</scope>
    <source>
        <strain evidence="3">RW4S2</strain>
    </source>
</reference>
<name>A0A923GFN0_9PSED</name>
<evidence type="ECO:0000313" key="5">
    <source>
        <dbReference type="Proteomes" id="UP000628137"/>
    </source>
</evidence>
<dbReference type="AlphaFoldDB" id="A0A923GFN0"/>
<sequence>MLNSIQILRALAAWLVVGHHIIQLYYKSSTPGIASEILHKYGAIGVDLFFIISGFVIYASASKKPTSPADFAKNRLIRIVPAYWVFTLITTAILIYAPNSIPLTSLEPIFLIKSLFFIPAQNPSGIGLYPLMTVGWTLNYEMSFYAVFFISLFLPQKMRIASLFVGVSLIQFAASKAGEPFSFYKNAIVWEFLLGVAIQIAYQRGLISRITPALAVSAVLLAVCTIAYAGPVSHDLYKSGLPSAIILCAAVSQERLFPKHNFLVKLGDWSYSTYLSHILVICLAIYISEQFQVNDFAVMLCVCALTLGISMVSFSIIERPLCDAFKRYQTSRTTIKEAV</sequence>
<dbReference type="Proteomes" id="UP000628137">
    <property type="component" value="Unassembled WGS sequence"/>
</dbReference>
<keyword evidence="1" id="KW-0812">Transmembrane</keyword>
<feature type="transmembrane region" description="Helical" evidence="1">
    <location>
        <begin position="293"/>
        <end position="317"/>
    </location>
</feature>
<dbReference type="EMBL" id="JABWRP010000001">
    <property type="protein sequence ID" value="MBC3469208.1"/>
    <property type="molecule type" value="Genomic_DNA"/>
</dbReference>
<proteinExistence type="predicted"/>
<feature type="transmembrane region" description="Helical" evidence="1">
    <location>
        <begin position="7"/>
        <end position="26"/>
    </location>
</feature>
<keyword evidence="1" id="KW-1133">Transmembrane helix</keyword>
<dbReference type="EMBL" id="JABWRP020000002">
    <property type="protein sequence ID" value="MBV4540124.1"/>
    <property type="molecule type" value="Genomic_DNA"/>
</dbReference>
<dbReference type="GO" id="GO:0016747">
    <property type="term" value="F:acyltransferase activity, transferring groups other than amino-acyl groups"/>
    <property type="evidence" value="ECO:0007669"/>
    <property type="project" value="InterPro"/>
</dbReference>
<evidence type="ECO:0000259" key="2">
    <source>
        <dbReference type="Pfam" id="PF01757"/>
    </source>
</evidence>
<dbReference type="GO" id="GO:0000271">
    <property type="term" value="P:polysaccharide biosynthetic process"/>
    <property type="evidence" value="ECO:0007669"/>
    <property type="project" value="TreeGrafter"/>
</dbReference>
<evidence type="ECO:0000313" key="4">
    <source>
        <dbReference type="EMBL" id="MBV4540124.1"/>
    </source>
</evidence>
<feature type="transmembrane region" description="Helical" evidence="1">
    <location>
        <begin position="80"/>
        <end position="97"/>
    </location>
</feature>
<keyword evidence="3" id="KW-0808">Transferase</keyword>
<organism evidence="3">
    <name type="scientific">Pseudomonas vlassakiae</name>
    <dbReference type="NCBI Taxonomy" id="485888"/>
    <lineage>
        <taxon>Bacteria</taxon>
        <taxon>Pseudomonadati</taxon>
        <taxon>Pseudomonadota</taxon>
        <taxon>Gammaproteobacteria</taxon>
        <taxon>Pseudomonadales</taxon>
        <taxon>Pseudomonadaceae</taxon>
        <taxon>Pseudomonas</taxon>
    </lineage>
</organism>
<dbReference type="GO" id="GO:0016020">
    <property type="term" value="C:membrane"/>
    <property type="evidence" value="ECO:0007669"/>
    <property type="project" value="TreeGrafter"/>
</dbReference>
<dbReference type="PANTHER" id="PTHR23028">
    <property type="entry name" value="ACETYLTRANSFERASE"/>
    <property type="match status" value="1"/>
</dbReference>
<evidence type="ECO:0000256" key="1">
    <source>
        <dbReference type="SAM" id="Phobius"/>
    </source>
</evidence>
<protein>
    <submittedName>
        <fullName evidence="3">Acyltransferase</fullName>
    </submittedName>
</protein>
<dbReference type="InterPro" id="IPR002656">
    <property type="entry name" value="Acyl_transf_3_dom"/>
</dbReference>
<gene>
    <name evidence="4" type="ORF">HU738_003600</name>
    <name evidence="3" type="ORF">HU738_01435</name>
</gene>
<reference evidence="3 5" key="1">
    <citation type="journal article" date="2020" name="Microorganisms">
        <title>Reliable Identification of Environmental Pseudomonas Isolates Using the rpoD Gene.</title>
        <authorList>
            <consortium name="The Broad Institute Genome Sequencing Platform"/>
            <person name="Girard L."/>
            <person name="Lood C."/>
            <person name="Rokni-Zadeh H."/>
            <person name="van Noort V."/>
            <person name="Lavigne R."/>
            <person name="De Mot R."/>
        </authorList>
    </citation>
    <scope>NUCLEOTIDE SEQUENCE</scope>
    <source>
        <strain evidence="3 5">RW4S2</strain>
    </source>
</reference>
<feature type="transmembrane region" description="Helical" evidence="1">
    <location>
        <begin position="133"/>
        <end position="153"/>
    </location>
</feature>
<accession>A0A923GFN0</accession>
<evidence type="ECO:0000313" key="3">
    <source>
        <dbReference type="EMBL" id="MBC3469208.1"/>
    </source>
</evidence>
<keyword evidence="3" id="KW-0012">Acyltransferase</keyword>
<dbReference type="RefSeq" id="WP_186601006.1">
    <property type="nucleotide sequence ID" value="NZ_JABWRP020000002.1"/>
</dbReference>
<feature type="transmembrane region" description="Helical" evidence="1">
    <location>
        <begin position="269"/>
        <end position="287"/>
    </location>
</feature>
<dbReference type="Pfam" id="PF01757">
    <property type="entry name" value="Acyl_transf_3"/>
    <property type="match status" value="1"/>
</dbReference>
<comment type="caution">
    <text evidence="3">The sequence shown here is derived from an EMBL/GenBank/DDBJ whole genome shotgun (WGS) entry which is preliminary data.</text>
</comment>
<feature type="transmembrane region" description="Helical" evidence="1">
    <location>
        <begin position="38"/>
        <end position="59"/>
    </location>
</feature>
<dbReference type="InterPro" id="IPR050879">
    <property type="entry name" value="Acyltransferase_3"/>
</dbReference>
<feature type="transmembrane region" description="Helical" evidence="1">
    <location>
        <begin position="214"/>
        <end position="233"/>
    </location>
</feature>
<reference evidence="4" key="3">
    <citation type="submission" date="2021-06" db="EMBL/GenBank/DDBJ databases">
        <title>Updating the genus Pseudomonas: Description of 43 new species and partition of the Pseudomonas putida group.</title>
        <authorList>
            <person name="Girard L."/>
            <person name="Lood C."/>
            <person name="Vandamme P."/>
            <person name="Rokni-Zadeh H."/>
            <person name="Van Noort V."/>
            <person name="Hofte M."/>
            <person name="Lavigne R."/>
            <person name="De Mot R."/>
        </authorList>
    </citation>
    <scope>NUCLEOTIDE SEQUENCE</scope>
    <source>
        <strain evidence="4">RW4S2</strain>
    </source>
</reference>
<feature type="domain" description="Acyltransferase 3" evidence="2">
    <location>
        <begin position="3"/>
        <end position="312"/>
    </location>
</feature>
<dbReference type="PANTHER" id="PTHR23028:SF131">
    <property type="entry name" value="BLR2367 PROTEIN"/>
    <property type="match status" value="1"/>
</dbReference>
<keyword evidence="5" id="KW-1185">Reference proteome</keyword>
<keyword evidence="1" id="KW-0472">Membrane</keyword>